<dbReference type="EMBL" id="LR214950">
    <property type="protein sequence ID" value="VEU58368.1"/>
    <property type="molecule type" value="Genomic_DNA"/>
</dbReference>
<name>A0A449A291_9BACT</name>
<evidence type="ECO:0000313" key="1">
    <source>
        <dbReference type="EMBL" id="VEU58368.1"/>
    </source>
</evidence>
<keyword evidence="2" id="KW-1185">Reference proteome</keyword>
<evidence type="ECO:0000313" key="2">
    <source>
        <dbReference type="Proteomes" id="UP000290568"/>
    </source>
</evidence>
<organism evidence="1 2">
    <name type="scientific">Mycoplasmopsis gallinacea</name>
    <dbReference type="NCBI Taxonomy" id="29556"/>
    <lineage>
        <taxon>Bacteria</taxon>
        <taxon>Bacillati</taxon>
        <taxon>Mycoplasmatota</taxon>
        <taxon>Mycoplasmoidales</taxon>
        <taxon>Metamycoplasmataceae</taxon>
        <taxon>Mycoplasmopsis</taxon>
    </lineage>
</organism>
<dbReference type="AlphaFoldDB" id="A0A449A291"/>
<reference evidence="1 2" key="1">
    <citation type="submission" date="2019-01" db="EMBL/GenBank/DDBJ databases">
        <authorList>
            <consortium name="Pathogen Informatics"/>
        </authorList>
    </citation>
    <scope>NUCLEOTIDE SEQUENCE [LARGE SCALE GENOMIC DNA]</scope>
    <source>
        <strain evidence="1 2">NCTC10183</strain>
    </source>
</reference>
<dbReference type="Proteomes" id="UP000290568">
    <property type="component" value="Chromosome"/>
</dbReference>
<protein>
    <submittedName>
        <fullName evidence="1">Uncharacterized protein</fullName>
    </submittedName>
</protein>
<dbReference type="RefSeq" id="WP_129620050.1">
    <property type="nucleotide sequence ID" value="NZ_LR214950.1"/>
</dbReference>
<accession>A0A449A291</accession>
<gene>
    <name evidence="1" type="ORF">NCTC10183_00126</name>
</gene>
<sequence length="197" mass="23502">MIEQKEFEVIKKFVIKHFKYFKEPFIINFYYQFGYQNLFNKTLADKNLKTISEISNNYELIINENSNSPLLYNSKGELTPLGHKYNRFFKVVNILEHSKKYGYFNVNDNSPYIDLNFEIIDAGFGFMLPELVHEQILNEILSYNKIDHLKWILSNYFSLNTNFNLFKQGLDFDNSKMPKFVDKEEKELITSLIDKLI</sequence>
<proteinExistence type="predicted"/>